<gene>
    <name evidence="1" type="ORF">LCGC14_1552290</name>
</gene>
<sequence>MWYCNTHGIEFDMENEGGCSSCYEEWVAPEDLDVAALLERLKNDDDEVGK</sequence>
<dbReference type="AlphaFoldDB" id="A0A0F9LQS0"/>
<evidence type="ECO:0000313" key="1">
    <source>
        <dbReference type="EMBL" id="KKM55810.1"/>
    </source>
</evidence>
<accession>A0A0F9LQS0</accession>
<comment type="caution">
    <text evidence="1">The sequence shown here is derived from an EMBL/GenBank/DDBJ whole genome shotgun (WGS) entry which is preliminary data.</text>
</comment>
<proteinExistence type="predicted"/>
<organism evidence="1">
    <name type="scientific">marine sediment metagenome</name>
    <dbReference type="NCBI Taxonomy" id="412755"/>
    <lineage>
        <taxon>unclassified sequences</taxon>
        <taxon>metagenomes</taxon>
        <taxon>ecological metagenomes</taxon>
    </lineage>
</organism>
<dbReference type="EMBL" id="LAZR01011880">
    <property type="protein sequence ID" value="KKM55810.1"/>
    <property type="molecule type" value="Genomic_DNA"/>
</dbReference>
<name>A0A0F9LQS0_9ZZZZ</name>
<reference evidence="1" key="1">
    <citation type="journal article" date="2015" name="Nature">
        <title>Complex archaea that bridge the gap between prokaryotes and eukaryotes.</title>
        <authorList>
            <person name="Spang A."/>
            <person name="Saw J.H."/>
            <person name="Jorgensen S.L."/>
            <person name="Zaremba-Niedzwiedzka K."/>
            <person name="Martijn J."/>
            <person name="Lind A.E."/>
            <person name="van Eijk R."/>
            <person name="Schleper C."/>
            <person name="Guy L."/>
            <person name="Ettema T.J."/>
        </authorList>
    </citation>
    <scope>NUCLEOTIDE SEQUENCE</scope>
</reference>
<protein>
    <submittedName>
        <fullName evidence="1">Uncharacterized protein</fullName>
    </submittedName>
</protein>